<comment type="caution">
    <text evidence="2">The sequence shown here is derived from an EMBL/GenBank/DDBJ whole genome shotgun (WGS) entry which is preliminary data.</text>
</comment>
<sequence length="456" mass="54233">MAIDGSTFNIYHEKFYKRLLRDDFNGYWTPVILTSDESETSALYLVAAKHSHSEIAWECINIWGNGSDIQNYDVHFSIKNDKISSQRMQRDRSPFSIYEFVNTVQNVQSAHVFENVSSTIHPFDTWIKESDKKAFKKTKPFTFSLRGLSRNARAYEESLILCIEIRIQGGSTHHSNIRSNLVDCKDLWTFFHPNIQDDETKEVAAKLQKARICQKQSQLKLKKQNEAIVAKLKQLELQHNEIKSSILESERKLDEEHRQKKSERLKYIRHQKLNLENQIKEKQKQITLRENEMLERHMLERQKLNEEKLAIQKEREFIFTTFEKDTLQKTTLNQHMVEKNELKQKHISMESHMIEEIKLLSDQLLEKENEGKEIVKKQRQIEMQIGILEGQMLCDQWLDTQILQKKKQIDAQKKELEEQMMGRNNEMLARLTLEKQRLESEKQKQWTRMKSEINQL</sequence>
<protein>
    <submittedName>
        <fullName evidence="2">Uncharacterized protein</fullName>
    </submittedName>
</protein>
<evidence type="ECO:0000313" key="3">
    <source>
        <dbReference type="Proteomes" id="UP000094527"/>
    </source>
</evidence>
<name>A0A1D2M4D9_ORCCI</name>
<keyword evidence="3" id="KW-1185">Reference proteome</keyword>
<feature type="coiled-coil region" evidence="1">
    <location>
        <begin position="218"/>
        <end position="314"/>
    </location>
</feature>
<organism evidence="2 3">
    <name type="scientific">Orchesella cincta</name>
    <name type="common">Springtail</name>
    <name type="synonym">Podura cincta</name>
    <dbReference type="NCBI Taxonomy" id="48709"/>
    <lineage>
        <taxon>Eukaryota</taxon>
        <taxon>Metazoa</taxon>
        <taxon>Ecdysozoa</taxon>
        <taxon>Arthropoda</taxon>
        <taxon>Hexapoda</taxon>
        <taxon>Collembola</taxon>
        <taxon>Entomobryomorpha</taxon>
        <taxon>Entomobryoidea</taxon>
        <taxon>Orchesellidae</taxon>
        <taxon>Orchesellinae</taxon>
        <taxon>Orchesella</taxon>
    </lineage>
</organism>
<evidence type="ECO:0000256" key="1">
    <source>
        <dbReference type="SAM" id="Coils"/>
    </source>
</evidence>
<evidence type="ECO:0000313" key="2">
    <source>
        <dbReference type="EMBL" id="ODM87840.1"/>
    </source>
</evidence>
<proteinExistence type="predicted"/>
<feature type="coiled-coil region" evidence="1">
    <location>
        <begin position="406"/>
        <end position="444"/>
    </location>
</feature>
<reference evidence="2 3" key="1">
    <citation type="journal article" date="2016" name="Genome Biol. Evol.">
        <title>Gene Family Evolution Reflects Adaptation to Soil Environmental Stressors in the Genome of the Collembolan Orchesella cincta.</title>
        <authorList>
            <person name="Faddeeva-Vakhrusheva A."/>
            <person name="Derks M.F."/>
            <person name="Anvar S.Y."/>
            <person name="Agamennone V."/>
            <person name="Suring W."/>
            <person name="Smit S."/>
            <person name="van Straalen N.M."/>
            <person name="Roelofs D."/>
        </authorList>
    </citation>
    <scope>NUCLEOTIDE SEQUENCE [LARGE SCALE GENOMIC DNA]</scope>
    <source>
        <tissue evidence="2">Mixed pool</tissue>
    </source>
</reference>
<dbReference type="AlphaFoldDB" id="A0A1D2M4D9"/>
<keyword evidence="1" id="KW-0175">Coiled coil</keyword>
<dbReference type="Proteomes" id="UP000094527">
    <property type="component" value="Unassembled WGS sequence"/>
</dbReference>
<dbReference type="STRING" id="48709.A0A1D2M4D9"/>
<accession>A0A1D2M4D9</accession>
<gene>
    <name evidence="2" type="ORF">Ocin01_18840</name>
</gene>
<dbReference type="EMBL" id="LJIJ01004565">
    <property type="protein sequence ID" value="ODM87840.1"/>
    <property type="molecule type" value="Genomic_DNA"/>
</dbReference>